<feature type="transmembrane region" description="Helical" evidence="8">
    <location>
        <begin position="271"/>
        <end position="290"/>
    </location>
</feature>
<evidence type="ECO:0000256" key="7">
    <source>
        <dbReference type="ARBA" id="ARBA00023136"/>
    </source>
</evidence>
<dbReference type="PROSITE" id="PS51257">
    <property type="entry name" value="PROKAR_LIPOPROTEIN"/>
    <property type="match status" value="1"/>
</dbReference>
<evidence type="ECO:0000256" key="9">
    <source>
        <dbReference type="SAM" id="SignalP"/>
    </source>
</evidence>
<evidence type="ECO:0000259" key="11">
    <source>
        <dbReference type="PROSITE" id="PS50939"/>
    </source>
</evidence>
<evidence type="ECO:0000256" key="8">
    <source>
        <dbReference type="SAM" id="Phobius"/>
    </source>
</evidence>
<dbReference type="EMBL" id="KL367474">
    <property type="protein sequence ID" value="KFD73283.1"/>
    <property type="molecule type" value="Genomic_DNA"/>
</dbReference>
<evidence type="ECO:0000256" key="3">
    <source>
        <dbReference type="ARBA" id="ARBA00022692"/>
    </source>
</evidence>
<accession>A0A085M1H3</accession>
<name>A0A085M1H3_9BILA</name>
<feature type="domain" description="Cytochrome b561" evidence="11">
    <location>
        <begin position="203"/>
        <end position="429"/>
    </location>
</feature>
<feature type="transmembrane region" description="Helical" evidence="8">
    <location>
        <begin position="412"/>
        <end position="429"/>
    </location>
</feature>
<keyword evidence="7 8" id="KW-0472">Membrane</keyword>
<evidence type="ECO:0000256" key="5">
    <source>
        <dbReference type="ARBA" id="ARBA00022982"/>
    </source>
</evidence>
<evidence type="ECO:0008006" key="15">
    <source>
        <dbReference type="Google" id="ProtNLM"/>
    </source>
</evidence>
<evidence type="ECO:0000256" key="4">
    <source>
        <dbReference type="ARBA" id="ARBA00022729"/>
    </source>
</evidence>
<keyword evidence="4 9" id="KW-0732">Signal</keyword>
<evidence type="ECO:0000259" key="10">
    <source>
        <dbReference type="PROSITE" id="PS50836"/>
    </source>
</evidence>
<feature type="transmembrane region" description="Helical" evidence="8">
    <location>
        <begin position="436"/>
        <end position="456"/>
    </location>
</feature>
<dbReference type="Proteomes" id="UP000030758">
    <property type="component" value="Unassembled WGS sequence"/>
</dbReference>
<proteinExistence type="predicted"/>
<feature type="transmembrane region" description="Helical" evidence="8">
    <location>
        <begin position="238"/>
        <end position="259"/>
    </location>
</feature>
<dbReference type="InterPro" id="IPR006593">
    <property type="entry name" value="Cyt_b561/ferric_Rdtase_TM"/>
</dbReference>
<feature type="signal peptide" evidence="9">
    <location>
        <begin position="1"/>
        <end position="25"/>
    </location>
</feature>
<dbReference type="PROSITE" id="PS50836">
    <property type="entry name" value="DOMON"/>
    <property type="match status" value="1"/>
</dbReference>
<dbReference type="CDD" id="cd08760">
    <property type="entry name" value="Cyt_b561_FRRS1_like"/>
    <property type="match status" value="1"/>
</dbReference>
<dbReference type="Proteomes" id="UP000030764">
    <property type="component" value="Unassembled WGS sequence"/>
</dbReference>
<dbReference type="InterPro" id="IPR005018">
    <property type="entry name" value="DOMON_domain"/>
</dbReference>
<dbReference type="Gene3D" id="1.20.120.1770">
    <property type="match status" value="1"/>
</dbReference>
<feature type="chain" id="PRO_5010405230" description="Ferric-chelate reductase 1" evidence="9">
    <location>
        <begin position="26"/>
        <end position="457"/>
    </location>
</feature>
<protein>
    <recommendedName>
        <fullName evidence="15">Ferric-chelate reductase 1</fullName>
    </recommendedName>
</protein>
<evidence type="ECO:0000256" key="2">
    <source>
        <dbReference type="ARBA" id="ARBA00022448"/>
    </source>
</evidence>
<organism evidence="12 14">
    <name type="scientific">Trichuris suis</name>
    <name type="common">pig whipworm</name>
    <dbReference type="NCBI Taxonomy" id="68888"/>
    <lineage>
        <taxon>Eukaryota</taxon>
        <taxon>Metazoa</taxon>
        <taxon>Ecdysozoa</taxon>
        <taxon>Nematoda</taxon>
        <taxon>Enoplea</taxon>
        <taxon>Dorylaimia</taxon>
        <taxon>Trichinellida</taxon>
        <taxon>Trichuridae</taxon>
        <taxon>Trichuris</taxon>
    </lineage>
</organism>
<evidence type="ECO:0000313" key="12">
    <source>
        <dbReference type="EMBL" id="KFD51069.1"/>
    </source>
</evidence>
<evidence type="ECO:0000256" key="1">
    <source>
        <dbReference type="ARBA" id="ARBA00004370"/>
    </source>
</evidence>
<evidence type="ECO:0000313" key="13">
    <source>
        <dbReference type="EMBL" id="KFD73283.1"/>
    </source>
</evidence>
<keyword evidence="6 8" id="KW-1133">Transmembrane helix</keyword>
<sequence>MELTRSLAHFPFIVLLSAFLPLAMGCLKHSCGNTHGCMFKPAGCEWDKCEMIFGFQPKDDFIDFDITYQLASPDMAKNRYISVGFSDTQDMDRTATVHCVFPIDREPTIGLGYTVGHKYLSINDPTAVSQNVKLLNVTSIEGKFGCAFSRKIVPTTLRDKILPLNTPRYLLVAIGKMDASGEEFRIHPTDPTARDYPYVSSMKTDFSSHDSIHATNSDHHNHVHKPTSTRTVKRILKLTHGSLMILGWWFFVASAILCARFLKQYKSERNFFGIKLWFLMLSMPAVVHLLQLHRTLNIVAIVLIAVAFILIFIAEDGQWAGSDFPKGTHSILGMTASIGIFLQPIVAYFRCAPHDSKRVIFNWGHGLLGYLVWCCAGEFSKPDVARSSNAKPASIFMITYPPFSYNFKVTDQFGAAPLALMIVLCVSFLDNLPIRVVYTFMGISAVICIILVVFLVC</sequence>
<dbReference type="PROSITE" id="PS50939">
    <property type="entry name" value="CYTOCHROME_B561"/>
    <property type="match status" value="1"/>
</dbReference>
<comment type="subcellular location">
    <subcellularLocation>
        <location evidence="1">Membrane</location>
    </subcellularLocation>
</comment>
<keyword evidence="5" id="KW-0249">Electron transport</keyword>
<evidence type="ECO:0000313" key="14">
    <source>
        <dbReference type="Proteomes" id="UP000030764"/>
    </source>
</evidence>
<feature type="transmembrane region" description="Helical" evidence="8">
    <location>
        <begin position="327"/>
        <end position="349"/>
    </location>
</feature>
<dbReference type="AlphaFoldDB" id="A0A085M1H3"/>
<feature type="domain" description="DOMON" evidence="10">
    <location>
        <begin position="47"/>
        <end position="175"/>
    </location>
</feature>
<dbReference type="Pfam" id="PF03351">
    <property type="entry name" value="DOMON"/>
    <property type="match status" value="1"/>
</dbReference>
<reference evidence="12 14" key="1">
    <citation type="journal article" date="2014" name="Nat. Genet.">
        <title>Genome and transcriptome of the porcine whipworm Trichuris suis.</title>
        <authorList>
            <person name="Jex A.R."/>
            <person name="Nejsum P."/>
            <person name="Schwarz E.M."/>
            <person name="Hu L."/>
            <person name="Young N.D."/>
            <person name="Hall R.S."/>
            <person name="Korhonen P.K."/>
            <person name="Liao S."/>
            <person name="Thamsborg S."/>
            <person name="Xia J."/>
            <person name="Xu P."/>
            <person name="Wang S."/>
            <person name="Scheerlinck J.P."/>
            <person name="Hofmann A."/>
            <person name="Sternberg P.W."/>
            <person name="Wang J."/>
            <person name="Gasser R.B."/>
        </authorList>
    </citation>
    <scope>NUCLEOTIDE SEQUENCE [LARGE SCALE GENOMIC DNA]</scope>
    <source>
        <strain evidence="13">DCEP-RM93F</strain>
        <strain evidence="12">DCEP-RM93M</strain>
    </source>
</reference>
<dbReference type="PANTHER" id="PTHR23130">
    <property type="entry name" value="CYTOCHROME B561 AND DOMON DOMAIN-CONTAINING PROTEIN"/>
    <property type="match status" value="1"/>
</dbReference>
<evidence type="ECO:0000256" key="6">
    <source>
        <dbReference type="ARBA" id="ARBA00022989"/>
    </source>
</evidence>
<dbReference type="GO" id="GO:0016020">
    <property type="term" value="C:membrane"/>
    <property type="evidence" value="ECO:0007669"/>
    <property type="project" value="UniProtKB-SubCell"/>
</dbReference>
<keyword evidence="3 8" id="KW-0812">Transmembrane</keyword>
<gene>
    <name evidence="12" type="ORF">M513_08110</name>
    <name evidence="13" type="ORF">M514_08110</name>
</gene>
<dbReference type="PANTHER" id="PTHR23130:SF171">
    <property type="entry name" value="OS01G0895300 PROTEIN"/>
    <property type="match status" value="1"/>
</dbReference>
<feature type="transmembrane region" description="Helical" evidence="8">
    <location>
        <begin position="296"/>
        <end position="315"/>
    </location>
</feature>
<dbReference type="EMBL" id="KL363244">
    <property type="protein sequence ID" value="KFD51069.1"/>
    <property type="molecule type" value="Genomic_DNA"/>
</dbReference>
<dbReference type="SMART" id="SM00665">
    <property type="entry name" value="B561"/>
    <property type="match status" value="1"/>
</dbReference>
<keyword evidence="2" id="KW-0813">Transport</keyword>
<keyword evidence="14" id="KW-1185">Reference proteome</keyword>